<dbReference type="Proteomes" id="UP000199496">
    <property type="component" value="Unassembled WGS sequence"/>
</dbReference>
<feature type="transmembrane region" description="Helical" evidence="1">
    <location>
        <begin position="81"/>
        <end position="102"/>
    </location>
</feature>
<dbReference type="OrthoDB" id="5796610at2"/>
<name>A0A1H9CYX1_9GAMM</name>
<accession>A0A1H9CYX1</accession>
<protein>
    <submittedName>
        <fullName evidence="2">Uncharacterized protein</fullName>
    </submittedName>
</protein>
<keyword evidence="1" id="KW-1133">Transmembrane helix</keyword>
<keyword evidence="3" id="KW-1185">Reference proteome</keyword>
<dbReference type="EMBL" id="FOFO01000015">
    <property type="protein sequence ID" value="SEQ06410.1"/>
    <property type="molecule type" value="Genomic_DNA"/>
</dbReference>
<evidence type="ECO:0000313" key="3">
    <source>
        <dbReference type="Proteomes" id="UP000199496"/>
    </source>
</evidence>
<evidence type="ECO:0000256" key="1">
    <source>
        <dbReference type="SAM" id="Phobius"/>
    </source>
</evidence>
<sequence>MPPNPNTDQPVHHAVIAYFWAPWHLRRMPKTTPEERMARAIWCRDHCATLAGRWFLLGFALWLMQISPLGLVFIIGGWPVLALLFPVAFIAGVSHLVAQLVAQKKAGPPKIDPPVDRDPD</sequence>
<reference evidence="2 3" key="1">
    <citation type="submission" date="2016-10" db="EMBL/GenBank/DDBJ databases">
        <authorList>
            <person name="de Groot N.N."/>
        </authorList>
    </citation>
    <scope>NUCLEOTIDE SEQUENCE [LARGE SCALE GENOMIC DNA]</scope>
    <source>
        <strain evidence="2 3">B7-7</strain>
    </source>
</reference>
<proteinExistence type="predicted"/>
<gene>
    <name evidence="2" type="ORF">SAMN05421693_11561</name>
</gene>
<feature type="transmembrane region" description="Helical" evidence="1">
    <location>
        <begin position="54"/>
        <end position="75"/>
    </location>
</feature>
<dbReference type="STRING" id="867345.SAMN05421693_11561"/>
<keyword evidence="1" id="KW-0472">Membrane</keyword>
<organism evidence="2 3">
    <name type="scientific">Ectothiorhodospira magna</name>
    <dbReference type="NCBI Taxonomy" id="867345"/>
    <lineage>
        <taxon>Bacteria</taxon>
        <taxon>Pseudomonadati</taxon>
        <taxon>Pseudomonadota</taxon>
        <taxon>Gammaproteobacteria</taxon>
        <taxon>Chromatiales</taxon>
        <taxon>Ectothiorhodospiraceae</taxon>
        <taxon>Ectothiorhodospira</taxon>
    </lineage>
</organism>
<keyword evidence="1" id="KW-0812">Transmembrane</keyword>
<evidence type="ECO:0000313" key="2">
    <source>
        <dbReference type="EMBL" id="SEQ06410.1"/>
    </source>
</evidence>
<dbReference type="AlphaFoldDB" id="A0A1H9CYX1"/>
<dbReference type="RefSeq" id="WP_090206735.1">
    <property type="nucleotide sequence ID" value="NZ_FOFO01000015.1"/>
</dbReference>